<dbReference type="PANTHER" id="PTHR11921">
    <property type="entry name" value="SUCCINATE DEHYDROGENASE IRON-SULFUR PROTEIN"/>
    <property type="match status" value="1"/>
</dbReference>
<feature type="domain" description="2Fe-2S ferredoxin-type" evidence="15">
    <location>
        <begin position="30"/>
        <end position="119"/>
    </location>
</feature>
<evidence type="ECO:0000256" key="7">
    <source>
        <dbReference type="ARBA" id="ARBA00022532"/>
    </source>
</evidence>
<dbReference type="RefSeq" id="WP_209597798.1">
    <property type="nucleotide sequence ID" value="NZ_JAGJCF010000028.1"/>
</dbReference>
<dbReference type="NCBIfam" id="TIGR00384">
    <property type="entry name" value="dhsB"/>
    <property type="match status" value="1"/>
</dbReference>
<evidence type="ECO:0000256" key="13">
    <source>
        <dbReference type="ARBA" id="ARBA00023291"/>
    </source>
</evidence>
<comment type="similarity">
    <text evidence="2 14">Belongs to the succinate dehydrogenase/fumarate reductase iron-sulfur protein family.</text>
</comment>
<keyword evidence="8 14" id="KW-0001">2Fe-2S</keyword>
<evidence type="ECO:0000313" key="18">
    <source>
        <dbReference type="Proteomes" id="UP000678276"/>
    </source>
</evidence>
<dbReference type="InterPro" id="IPR050573">
    <property type="entry name" value="SDH/FRD_Iron-Sulfur"/>
</dbReference>
<keyword evidence="10" id="KW-0560">Oxidoreductase</keyword>
<evidence type="ECO:0000256" key="8">
    <source>
        <dbReference type="ARBA" id="ARBA00022714"/>
    </source>
</evidence>
<keyword evidence="12 14" id="KW-0411">Iron-sulfur</keyword>
<keyword evidence="6 14" id="KW-0004">4Fe-4S</keyword>
<comment type="catalytic activity">
    <reaction evidence="14">
        <text>a quinone + succinate = fumarate + a quinol</text>
        <dbReference type="Rhea" id="RHEA:40523"/>
        <dbReference type="ChEBI" id="CHEBI:24646"/>
        <dbReference type="ChEBI" id="CHEBI:29806"/>
        <dbReference type="ChEBI" id="CHEBI:30031"/>
        <dbReference type="ChEBI" id="CHEBI:132124"/>
        <dbReference type="EC" id="1.3.5.1"/>
    </reaction>
</comment>
<dbReference type="Pfam" id="PF13534">
    <property type="entry name" value="Fer4_17"/>
    <property type="match status" value="1"/>
</dbReference>
<dbReference type="SUPFAM" id="SSF46548">
    <property type="entry name" value="alpha-helical ferredoxin"/>
    <property type="match status" value="1"/>
</dbReference>
<accession>A0ABS4BPT5</accession>
<dbReference type="Proteomes" id="UP000678276">
    <property type="component" value="Unassembled WGS sequence"/>
</dbReference>
<dbReference type="PANTHER" id="PTHR11921:SF29">
    <property type="entry name" value="SUCCINATE DEHYDROGENASE [UBIQUINONE] IRON-SULFUR SUBUNIT, MITOCHONDRIAL"/>
    <property type="match status" value="1"/>
</dbReference>
<dbReference type="PROSITE" id="PS51085">
    <property type="entry name" value="2FE2S_FER_2"/>
    <property type="match status" value="1"/>
</dbReference>
<evidence type="ECO:0000259" key="15">
    <source>
        <dbReference type="PROSITE" id="PS51085"/>
    </source>
</evidence>
<proteinExistence type="inferred from homology"/>
<comment type="cofactor">
    <cofactor evidence="14">
        <name>[3Fe-4S] cluster</name>
        <dbReference type="ChEBI" id="CHEBI:21137"/>
    </cofactor>
    <text evidence="14">Binds 1 [3Fe-4S] cluster.</text>
</comment>
<evidence type="ECO:0000256" key="2">
    <source>
        <dbReference type="ARBA" id="ARBA00009433"/>
    </source>
</evidence>
<organism evidence="17 18">
    <name type="scientific">Jiella mangrovi</name>
    <dbReference type="NCBI Taxonomy" id="2821407"/>
    <lineage>
        <taxon>Bacteria</taxon>
        <taxon>Pseudomonadati</taxon>
        <taxon>Pseudomonadota</taxon>
        <taxon>Alphaproteobacteria</taxon>
        <taxon>Hyphomicrobiales</taxon>
        <taxon>Aurantimonadaceae</taxon>
        <taxon>Jiella</taxon>
    </lineage>
</organism>
<evidence type="ECO:0000256" key="4">
    <source>
        <dbReference type="ARBA" id="ARBA00012792"/>
    </source>
</evidence>
<keyword evidence="11 14" id="KW-0408">Iron</keyword>
<dbReference type="InterPro" id="IPR017900">
    <property type="entry name" value="4Fe4S_Fe_S_CS"/>
</dbReference>
<evidence type="ECO:0000256" key="10">
    <source>
        <dbReference type="ARBA" id="ARBA00023002"/>
    </source>
</evidence>
<comment type="pathway">
    <text evidence="1">Carbohydrate metabolism; tricarboxylic acid cycle; fumarate from succinate (bacterial route): step 1/1.</text>
</comment>
<comment type="cofactor">
    <cofactor evidence="14">
        <name>[4Fe-4S] cluster</name>
        <dbReference type="ChEBI" id="CHEBI:49883"/>
    </cofactor>
    <text evidence="14">Binds 1 [4Fe-4S] cluster.</text>
</comment>
<sequence>MVELALPKNSRITKGKVWDRPEGAKEVREFRIYRWSPDDGENPRLDTFYVDTADCGPMVLDALLWIKNKVDSTLSLRRSCREGICGSCAMNIDGSNTLACTKGMDEIEGDIAIYPLPHMPVIKDLIPDLTVPYAQLRSIEPWLKTETPEPQKEWRQSHEDREKLDGLYECILCFCCQTSCPSYWWNGERYLGPAVLLQAYRWLIDSRDEATGDRLDALEDPFKLYRCHTIMNCTQACPKGLNPAKAIAEIKKMMVERRV</sequence>
<comment type="caution">
    <text evidence="17">The sequence shown here is derived from an EMBL/GenBank/DDBJ whole genome shotgun (WGS) entry which is preliminary data.</text>
</comment>
<evidence type="ECO:0000256" key="11">
    <source>
        <dbReference type="ARBA" id="ARBA00023004"/>
    </source>
</evidence>
<dbReference type="PROSITE" id="PS00198">
    <property type="entry name" value="4FE4S_FER_1"/>
    <property type="match status" value="1"/>
</dbReference>
<keyword evidence="13 14" id="KW-0003">3Fe-4S</keyword>
<dbReference type="PROSITE" id="PS51379">
    <property type="entry name" value="4FE4S_FER_2"/>
    <property type="match status" value="1"/>
</dbReference>
<dbReference type="InterPro" id="IPR036010">
    <property type="entry name" value="2Fe-2S_ferredoxin-like_sf"/>
</dbReference>
<dbReference type="InterPro" id="IPR001041">
    <property type="entry name" value="2Fe-2S_ferredoxin-type"/>
</dbReference>
<evidence type="ECO:0000256" key="1">
    <source>
        <dbReference type="ARBA" id="ARBA00004894"/>
    </source>
</evidence>
<dbReference type="SUPFAM" id="SSF54292">
    <property type="entry name" value="2Fe-2S ferredoxin-like"/>
    <property type="match status" value="1"/>
</dbReference>
<evidence type="ECO:0000313" key="17">
    <source>
        <dbReference type="EMBL" id="MBP0618246.1"/>
    </source>
</evidence>
<dbReference type="InterPro" id="IPR017896">
    <property type="entry name" value="4Fe4S_Fe-S-bd"/>
</dbReference>
<dbReference type="Gene3D" id="1.10.1060.10">
    <property type="entry name" value="Alpha-helical ferredoxin"/>
    <property type="match status" value="1"/>
</dbReference>
<evidence type="ECO:0000259" key="16">
    <source>
        <dbReference type="PROSITE" id="PS51379"/>
    </source>
</evidence>
<evidence type="ECO:0000256" key="9">
    <source>
        <dbReference type="ARBA" id="ARBA00022723"/>
    </source>
</evidence>
<protein>
    <recommendedName>
        <fullName evidence="5 14">Succinate dehydrogenase iron-sulfur subunit</fullName>
        <ecNumber evidence="4 14">1.3.5.1</ecNumber>
    </recommendedName>
</protein>
<keyword evidence="7" id="KW-0816">Tricarboxylic acid cycle</keyword>
<comment type="cofactor">
    <cofactor evidence="14">
        <name>[2Fe-2S] cluster</name>
        <dbReference type="ChEBI" id="CHEBI:190135"/>
    </cofactor>
    <text evidence="14">Binds 1 [2Fe-2S] cluster.</text>
</comment>
<evidence type="ECO:0000256" key="12">
    <source>
        <dbReference type="ARBA" id="ARBA00023014"/>
    </source>
</evidence>
<evidence type="ECO:0000256" key="5">
    <source>
        <dbReference type="ARBA" id="ARBA00022131"/>
    </source>
</evidence>
<keyword evidence="18" id="KW-1185">Reference proteome</keyword>
<evidence type="ECO:0000256" key="14">
    <source>
        <dbReference type="RuleBase" id="RU361237"/>
    </source>
</evidence>
<keyword evidence="9 14" id="KW-0479">Metal-binding</keyword>
<feature type="domain" description="4Fe-4S ferredoxin-type" evidence="16">
    <location>
        <begin position="160"/>
        <end position="190"/>
    </location>
</feature>
<dbReference type="Gene3D" id="3.10.20.30">
    <property type="match status" value="1"/>
</dbReference>
<dbReference type="EC" id="1.3.5.1" evidence="4 14"/>
<gene>
    <name evidence="17" type="ORF">J6595_21915</name>
</gene>
<comment type="subunit">
    <text evidence="3">Part of an enzyme complex containing four subunits: a flavoprotein, an iron-sulfur, cytochrome b-556, and a hydrophobic anchor protein.</text>
</comment>
<dbReference type="NCBIfam" id="NF004616">
    <property type="entry name" value="PRK05950.1"/>
    <property type="match status" value="1"/>
</dbReference>
<dbReference type="EMBL" id="JAGJCF010000028">
    <property type="protein sequence ID" value="MBP0618246.1"/>
    <property type="molecule type" value="Genomic_DNA"/>
</dbReference>
<dbReference type="InterPro" id="IPR009051">
    <property type="entry name" value="Helical_ferredxn"/>
</dbReference>
<dbReference type="PROSITE" id="PS00197">
    <property type="entry name" value="2FE2S_FER_1"/>
    <property type="match status" value="1"/>
</dbReference>
<dbReference type="InterPro" id="IPR006058">
    <property type="entry name" value="2Fe2S_fd_BS"/>
</dbReference>
<evidence type="ECO:0000256" key="3">
    <source>
        <dbReference type="ARBA" id="ARBA00011294"/>
    </source>
</evidence>
<name>A0ABS4BPT5_9HYPH</name>
<dbReference type="InterPro" id="IPR025192">
    <property type="entry name" value="Succ_DH/fum_Rdtase_N"/>
</dbReference>
<evidence type="ECO:0000256" key="6">
    <source>
        <dbReference type="ARBA" id="ARBA00022485"/>
    </source>
</evidence>
<dbReference type="InterPro" id="IPR004489">
    <property type="entry name" value="Succ_DH/fum_Rdtase_Fe-S"/>
</dbReference>
<reference evidence="17 18" key="1">
    <citation type="submission" date="2021-04" db="EMBL/GenBank/DDBJ databases">
        <title>Whole genome sequence of Jiella sp. KSK16Y-1.</title>
        <authorList>
            <person name="Tuo L."/>
        </authorList>
    </citation>
    <scope>NUCLEOTIDE SEQUENCE [LARGE SCALE GENOMIC DNA]</scope>
    <source>
        <strain evidence="17 18">KSK16Y-1</strain>
    </source>
</reference>
<dbReference type="InterPro" id="IPR012675">
    <property type="entry name" value="Beta-grasp_dom_sf"/>
</dbReference>
<dbReference type="Pfam" id="PF13085">
    <property type="entry name" value="Fer2_3"/>
    <property type="match status" value="1"/>
</dbReference>